<dbReference type="Pfam" id="PF00339">
    <property type="entry name" value="Arrestin_N"/>
    <property type="match status" value="1"/>
</dbReference>
<feature type="region of interest" description="Disordered" evidence="1">
    <location>
        <begin position="104"/>
        <end position="131"/>
    </location>
</feature>
<evidence type="ECO:0000256" key="1">
    <source>
        <dbReference type="SAM" id="MobiDB-lite"/>
    </source>
</evidence>
<evidence type="ECO:0000259" key="2">
    <source>
        <dbReference type="SMART" id="SM01017"/>
    </source>
</evidence>
<dbReference type="PANTHER" id="PTHR11188">
    <property type="entry name" value="ARRESTIN DOMAIN CONTAINING PROTEIN"/>
    <property type="match status" value="1"/>
</dbReference>
<protein>
    <submittedName>
        <fullName evidence="3">Protein Rod1p</fullName>
    </submittedName>
</protein>
<feature type="domain" description="Arrestin C-terminal-like" evidence="2">
    <location>
        <begin position="264"/>
        <end position="408"/>
    </location>
</feature>
<feature type="compositionally biased region" description="Low complexity" evidence="1">
    <location>
        <begin position="783"/>
        <end position="818"/>
    </location>
</feature>
<evidence type="ECO:0000313" key="4">
    <source>
        <dbReference type="Proteomes" id="UP000837801"/>
    </source>
</evidence>
<dbReference type="OrthoDB" id="2333384at2759"/>
<name>A0A9P0QQ34_9ASCO</name>
<keyword evidence="4" id="KW-1185">Reference proteome</keyword>
<dbReference type="GO" id="GO:0031625">
    <property type="term" value="F:ubiquitin protein ligase binding"/>
    <property type="evidence" value="ECO:0007669"/>
    <property type="project" value="TreeGrafter"/>
</dbReference>
<dbReference type="EMBL" id="CAKXYY010000006">
    <property type="protein sequence ID" value="CAH2352412.1"/>
    <property type="molecule type" value="Genomic_DNA"/>
</dbReference>
<dbReference type="Proteomes" id="UP000837801">
    <property type="component" value="Unassembled WGS sequence"/>
</dbReference>
<organism evidence="3 4">
    <name type="scientific">[Candida] railenensis</name>
    <dbReference type="NCBI Taxonomy" id="45579"/>
    <lineage>
        <taxon>Eukaryota</taxon>
        <taxon>Fungi</taxon>
        <taxon>Dikarya</taxon>
        <taxon>Ascomycota</taxon>
        <taxon>Saccharomycotina</taxon>
        <taxon>Pichiomycetes</taxon>
        <taxon>Debaryomycetaceae</taxon>
        <taxon>Kurtzmaniella</taxon>
    </lineage>
</organism>
<dbReference type="AlphaFoldDB" id="A0A9P0QQ34"/>
<accession>A0A9P0QQ34</accession>
<feature type="compositionally biased region" description="Acidic residues" evidence="1">
    <location>
        <begin position="443"/>
        <end position="452"/>
    </location>
</feature>
<dbReference type="InterPro" id="IPR011021">
    <property type="entry name" value="Arrestin-like_N"/>
</dbReference>
<evidence type="ECO:0000313" key="3">
    <source>
        <dbReference type="EMBL" id="CAH2352412.1"/>
    </source>
</evidence>
<sequence length="825" mass="89476">MAKKQASTKATSLFDIRLKNLDHDVLVLKGPAQDAASALMVGKIVLSLNEPIHVKKISLRLYASLHLRWTEPYQTAKGTVPKPMKFSKKIYEYSWDPSELKQKVSGFTSPTGASGGVESTSSTSPSISRQHSTTSLKAFGSSFRSKSSSNLSNLHLTSSSSSNLAGLSHSHSQTSNSHGSGSSSGNTGFGQGNHEIPFSAILPGNMPESVEGLPGGSVVYKLEAVIERGKFHAPLVTKRHVRVIRTLTTDAVELSETVAVDNTWPGKVEYSLNVPSKAIAIGTQTPISFTMVPLLKGLRLGDIKIQLVEFFSYLGYLPPAHNDERILTEKFIPRPHEDDPNFFGMDRWEVDTSVKIPNTLSKCTQDCDIQSHMKVRHKLKFVIGLVNPDGHVSELRASLPIQLFISPFVTIKAKYDDDINDSNSDSHSFDDTRHKSRNHVNQEEEEEDEEELLFSSDLHSGSHTSLNHLADRANGGSGVDLAGTPETTTNAYGGFIAPPIYEKHVYDVLWSDVSPIESPIVSGSATPRSNYHTSDDISQHFSMSSLDTQKLSENLRQLSLQRQLQESNSTTPSTDQNRNRATFNLDDENQNEDYFSVVSNPHSLETPGGVLSPPTHLSRVGSENLVPEKMVKVPSYTQAIRSDLNEEPLSPDYEPPLPGSNINLVELSKRFEEMQQHSHGSGSNSKSRSILSRGSSSANLKSLGGSSRNSSGNSSPSNSRSHSYSNLTISPIGSVAGPGIKKGINSGGNSGGNSSGNSSTNISAAIPQIANLQKPQESHPPELLKLSSSASDRSALLQRSSSSSIPLKSNSSLNLQNLPFLHKKK</sequence>
<feature type="region of interest" description="Disordered" evidence="1">
    <location>
        <begin position="160"/>
        <end position="203"/>
    </location>
</feature>
<feature type="region of interest" description="Disordered" evidence="1">
    <location>
        <begin position="673"/>
        <end position="761"/>
    </location>
</feature>
<dbReference type="GO" id="GO:0030674">
    <property type="term" value="F:protein-macromolecule adaptor activity"/>
    <property type="evidence" value="ECO:0007669"/>
    <property type="project" value="TreeGrafter"/>
</dbReference>
<reference evidence="3" key="1">
    <citation type="submission" date="2022-03" db="EMBL/GenBank/DDBJ databases">
        <authorList>
            <person name="Legras J.-L."/>
            <person name="Devillers H."/>
            <person name="Grondin C."/>
        </authorList>
    </citation>
    <scope>NUCLEOTIDE SEQUENCE</scope>
    <source>
        <strain evidence="3">CLIB 1423</strain>
    </source>
</reference>
<proteinExistence type="predicted"/>
<dbReference type="GO" id="GO:0005829">
    <property type="term" value="C:cytosol"/>
    <property type="evidence" value="ECO:0007669"/>
    <property type="project" value="TreeGrafter"/>
</dbReference>
<feature type="region of interest" description="Disordered" evidence="1">
    <location>
        <begin position="773"/>
        <end position="825"/>
    </location>
</feature>
<feature type="compositionally biased region" description="Low complexity" evidence="1">
    <location>
        <begin position="160"/>
        <end position="186"/>
    </location>
</feature>
<comment type="caution">
    <text evidence="3">The sequence shown here is derived from an EMBL/GenBank/DDBJ whole genome shotgun (WGS) entry which is preliminary data.</text>
</comment>
<gene>
    <name evidence="3" type="ORF">CLIB1423_06S05864</name>
</gene>
<dbReference type="GO" id="GO:0005886">
    <property type="term" value="C:plasma membrane"/>
    <property type="evidence" value="ECO:0007669"/>
    <property type="project" value="TreeGrafter"/>
</dbReference>
<feature type="compositionally biased region" description="Low complexity" evidence="1">
    <location>
        <begin position="678"/>
        <end position="727"/>
    </location>
</feature>
<feature type="region of interest" description="Disordered" evidence="1">
    <location>
        <begin position="421"/>
        <end position="454"/>
    </location>
</feature>
<dbReference type="PANTHER" id="PTHR11188:SF17">
    <property type="entry name" value="FI21816P1"/>
    <property type="match status" value="1"/>
</dbReference>
<dbReference type="InterPro" id="IPR050357">
    <property type="entry name" value="Arrestin_domain-protein"/>
</dbReference>
<dbReference type="InterPro" id="IPR011022">
    <property type="entry name" value="Arrestin_C-like"/>
</dbReference>
<dbReference type="GO" id="GO:0070086">
    <property type="term" value="P:ubiquitin-dependent endocytosis"/>
    <property type="evidence" value="ECO:0007669"/>
    <property type="project" value="TreeGrafter"/>
</dbReference>
<dbReference type="Gene3D" id="2.60.40.640">
    <property type="match status" value="1"/>
</dbReference>
<dbReference type="Pfam" id="PF02752">
    <property type="entry name" value="Arrestin_C"/>
    <property type="match status" value="1"/>
</dbReference>
<feature type="compositionally biased region" description="Low complexity" evidence="1">
    <location>
        <begin position="116"/>
        <end position="131"/>
    </location>
</feature>
<dbReference type="SUPFAM" id="SSF81296">
    <property type="entry name" value="E set domains"/>
    <property type="match status" value="1"/>
</dbReference>
<dbReference type="InterPro" id="IPR014752">
    <property type="entry name" value="Arrestin-like_C"/>
</dbReference>
<feature type="compositionally biased region" description="Gly residues" evidence="1">
    <location>
        <begin position="745"/>
        <end position="754"/>
    </location>
</feature>
<dbReference type="InterPro" id="IPR014756">
    <property type="entry name" value="Ig_E-set"/>
</dbReference>
<dbReference type="SMART" id="SM01017">
    <property type="entry name" value="Arrestin_C"/>
    <property type="match status" value="1"/>
</dbReference>